<dbReference type="Pfam" id="PF08568">
    <property type="entry name" value="Kinetochor_Ybp2"/>
    <property type="match status" value="1"/>
</dbReference>
<dbReference type="EMBL" id="AZGY01000024">
    <property type="protein sequence ID" value="KZZ89688.1"/>
    <property type="molecule type" value="Genomic_DNA"/>
</dbReference>
<protein>
    <recommendedName>
        <fullName evidence="4">DUF1760-domain-containing protein</fullName>
    </recommendedName>
</protein>
<dbReference type="STRING" id="1081109.A0A167X6G1"/>
<dbReference type="InterPro" id="IPR013877">
    <property type="entry name" value="YAP-bd/ALF4/Glomulin"/>
</dbReference>
<dbReference type="PANTHER" id="PTHR28020:SF1">
    <property type="entry name" value="YAP1-BINDING PROTEIN 1-RELATED"/>
    <property type="match status" value="1"/>
</dbReference>
<dbReference type="GO" id="GO:0005737">
    <property type="term" value="C:cytoplasm"/>
    <property type="evidence" value="ECO:0007669"/>
    <property type="project" value="TreeGrafter"/>
</dbReference>
<dbReference type="InterPro" id="IPR040347">
    <property type="entry name" value="YBP1/2"/>
</dbReference>
<keyword evidence="3" id="KW-1185">Reference proteome</keyword>
<proteinExistence type="predicted"/>
<evidence type="ECO:0000256" key="1">
    <source>
        <dbReference type="SAM" id="MobiDB-lite"/>
    </source>
</evidence>
<feature type="compositionally biased region" description="Basic and acidic residues" evidence="1">
    <location>
        <begin position="192"/>
        <end position="213"/>
    </location>
</feature>
<dbReference type="PANTHER" id="PTHR28020">
    <property type="entry name" value="YAP1-BINDING PROTEIN 1-RELATED"/>
    <property type="match status" value="1"/>
</dbReference>
<sequence length="611" mass="67970">MASPGPTANPTTEDIIRRLQESRPPATDRFTYLTIVEEYLSPEILPTLQELLQDVELTSDIGWDLVEKLIVVPGSEGCLELIARLGNPREVILKVLHAMGTIAVEAQSNREVGSKYFVTLCGMLGILHKRLQVRAPSRFLHNTLYTVLRSYDATSPEATAAIISLLQSMSAQKRPPLPTRQSSTLLDSGLHTPDDARSAPDPEADAKEASSTEDPRIVQHLLRSFVTCVIEAYVNVNSLEWAGRVLEYTYPERIVPGKKTMMQAFNEMDELRARDALVGQLVAIANDLGFAKMKYPELKEVLEGDVIREPLAIDFEPSKIDEVKMSAGGLLCLVAYWVFAAEVFDANQPRPDMYMFPDHQRLLRHYIGEGDSQAAILENPGSMEALVVLAIWIQGQDRIAADGALSDEAKGKFMPYHHLITLISVFHPNVRVRNAATVVAGITLHADPYEDDRLLILEDLLENCMFSSLQACAVAWIREEVVLARKSESAALRFNSPSCFEHIQYTLFPNMTFLEGEPADKLLAFWGDNSPFHLQVANFAVFLFGQDYRDLAPAGMAAAIEHRYVQPLLQATKAMLDALANPSVGTVQQPGMLIMELEVMKDTLERVLQLQ</sequence>
<dbReference type="AlphaFoldDB" id="A0A167X6G1"/>
<name>A0A167X6G1_9HYPO</name>
<dbReference type="Proteomes" id="UP000078544">
    <property type="component" value="Unassembled WGS sequence"/>
</dbReference>
<evidence type="ECO:0008006" key="4">
    <source>
        <dbReference type="Google" id="ProtNLM"/>
    </source>
</evidence>
<evidence type="ECO:0000313" key="2">
    <source>
        <dbReference type="EMBL" id="KZZ89688.1"/>
    </source>
</evidence>
<dbReference type="OrthoDB" id="5396786at2759"/>
<dbReference type="GO" id="GO:0034599">
    <property type="term" value="P:cellular response to oxidative stress"/>
    <property type="evidence" value="ECO:0007669"/>
    <property type="project" value="InterPro"/>
</dbReference>
<organism evidence="2 3">
    <name type="scientific">Moelleriella libera RCEF 2490</name>
    <dbReference type="NCBI Taxonomy" id="1081109"/>
    <lineage>
        <taxon>Eukaryota</taxon>
        <taxon>Fungi</taxon>
        <taxon>Dikarya</taxon>
        <taxon>Ascomycota</taxon>
        <taxon>Pezizomycotina</taxon>
        <taxon>Sordariomycetes</taxon>
        <taxon>Hypocreomycetidae</taxon>
        <taxon>Hypocreales</taxon>
        <taxon>Clavicipitaceae</taxon>
        <taxon>Moelleriella</taxon>
    </lineage>
</organism>
<gene>
    <name evidence="2" type="ORF">AAL_07581</name>
</gene>
<evidence type="ECO:0000313" key="3">
    <source>
        <dbReference type="Proteomes" id="UP000078544"/>
    </source>
</evidence>
<comment type="caution">
    <text evidence="2">The sequence shown here is derived from an EMBL/GenBank/DDBJ whole genome shotgun (WGS) entry which is preliminary data.</text>
</comment>
<reference evidence="2 3" key="1">
    <citation type="journal article" date="2016" name="Genome Biol. Evol.">
        <title>Divergent and convergent evolution of fungal pathogenicity.</title>
        <authorList>
            <person name="Shang Y."/>
            <person name="Xiao G."/>
            <person name="Zheng P."/>
            <person name="Cen K."/>
            <person name="Zhan S."/>
            <person name="Wang C."/>
        </authorList>
    </citation>
    <scope>NUCLEOTIDE SEQUENCE [LARGE SCALE GENOMIC DNA]</scope>
    <source>
        <strain evidence="2 3">RCEF 2490</strain>
    </source>
</reference>
<accession>A0A167X6G1</accession>
<feature type="region of interest" description="Disordered" evidence="1">
    <location>
        <begin position="173"/>
        <end position="213"/>
    </location>
</feature>